<dbReference type="EMBL" id="BONZ01000038">
    <property type="protein sequence ID" value="GIH15773.1"/>
    <property type="molecule type" value="Genomic_DNA"/>
</dbReference>
<evidence type="ECO:0000256" key="9">
    <source>
        <dbReference type="SAM" id="Phobius"/>
    </source>
</evidence>
<gene>
    <name evidence="11" type="ORF">Raf01_39450</name>
</gene>
<dbReference type="InterPro" id="IPR050482">
    <property type="entry name" value="Sensor_HK_TwoCompSys"/>
</dbReference>
<reference evidence="11" key="1">
    <citation type="submission" date="2021-01" db="EMBL/GenBank/DDBJ databases">
        <title>Whole genome shotgun sequence of Rugosimonospora africana NBRC 104875.</title>
        <authorList>
            <person name="Komaki H."/>
            <person name="Tamura T."/>
        </authorList>
    </citation>
    <scope>NUCLEOTIDE SEQUENCE</scope>
    <source>
        <strain evidence="11">NBRC 104875</strain>
    </source>
</reference>
<feature type="transmembrane region" description="Helical" evidence="9">
    <location>
        <begin position="59"/>
        <end position="79"/>
    </location>
</feature>
<dbReference type="Gene3D" id="3.30.565.10">
    <property type="entry name" value="Histidine kinase-like ATPase, C-terminal domain"/>
    <property type="match status" value="1"/>
</dbReference>
<keyword evidence="4" id="KW-0808">Transferase</keyword>
<dbReference type="Proteomes" id="UP000642748">
    <property type="component" value="Unassembled WGS sequence"/>
</dbReference>
<dbReference type="InterPro" id="IPR036890">
    <property type="entry name" value="HATPase_C_sf"/>
</dbReference>
<evidence type="ECO:0000256" key="7">
    <source>
        <dbReference type="ARBA" id="ARBA00022840"/>
    </source>
</evidence>
<evidence type="ECO:0000256" key="4">
    <source>
        <dbReference type="ARBA" id="ARBA00022679"/>
    </source>
</evidence>
<dbReference type="Gene3D" id="1.20.5.1930">
    <property type="match status" value="1"/>
</dbReference>
<dbReference type="PANTHER" id="PTHR24421:SF10">
    <property type="entry name" value="NITRATE_NITRITE SENSOR PROTEIN NARQ"/>
    <property type="match status" value="1"/>
</dbReference>
<keyword evidence="6" id="KW-0418">Kinase</keyword>
<sequence length="399" mass="41912">MDSPAPPATTLAELRRARARWDSLQRLRRPLAVAVAVLVVVTVLRGHPAPGLHGRPLDVLLGLAALVGGGAAAMASARWPVPAQVAAFAVFFAGAAALLLVQPGGLGVLGILVAVSGAAPRLSDRAGGVLLAATLVFIVAARAATDHGQVSATLVSVIAVVTLYSLAVGARRLRDSNEQAERLLVDLAASRQSQLRAAALAERQRLAREMHDVLAHSLSGLLVRLEGARLLATRTSCDPKLVEAIERARELAKSGLGEAREAVGLLRGEDVPGPGDLATLAADFQRDTGVTCRVTTTGQWREPEAQARLAIYRTAQEALTNICRHADPGEVVIDLAHEPDQIRLRIRDINRSWRRMPAGPATVPGYGLTGMRERAALLGGTLTAAPTGDGFLVELEIPA</sequence>
<feature type="transmembrane region" description="Helical" evidence="9">
    <location>
        <begin position="126"/>
        <end position="144"/>
    </location>
</feature>
<evidence type="ECO:0000256" key="2">
    <source>
        <dbReference type="ARBA" id="ARBA00012438"/>
    </source>
</evidence>
<protein>
    <recommendedName>
        <fullName evidence="2">histidine kinase</fullName>
        <ecNumber evidence="2">2.7.13.3</ecNumber>
    </recommendedName>
</protein>
<evidence type="ECO:0000313" key="11">
    <source>
        <dbReference type="EMBL" id="GIH15773.1"/>
    </source>
</evidence>
<dbReference type="GO" id="GO:0046983">
    <property type="term" value="F:protein dimerization activity"/>
    <property type="evidence" value="ECO:0007669"/>
    <property type="project" value="InterPro"/>
</dbReference>
<dbReference type="AlphaFoldDB" id="A0A8J3QU75"/>
<evidence type="ECO:0000256" key="3">
    <source>
        <dbReference type="ARBA" id="ARBA00022553"/>
    </source>
</evidence>
<evidence type="ECO:0000256" key="8">
    <source>
        <dbReference type="ARBA" id="ARBA00023012"/>
    </source>
</evidence>
<keyword evidence="9" id="KW-1133">Transmembrane helix</keyword>
<name>A0A8J3QU75_9ACTN</name>
<dbReference type="PANTHER" id="PTHR24421">
    <property type="entry name" value="NITRATE/NITRITE SENSOR PROTEIN NARX-RELATED"/>
    <property type="match status" value="1"/>
</dbReference>
<keyword evidence="7" id="KW-0067">ATP-binding</keyword>
<dbReference type="RefSeq" id="WP_203919399.1">
    <property type="nucleotide sequence ID" value="NZ_BONZ01000038.1"/>
</dbReference>
<dbReference type="SUPFAM" id="SSF55874">
    <property type="entry name" value="ATPase domain of HSP90 chaperone/DNA topoisomerase II/histidine kinase"/>
    <property type="match status" value="1"/>
</dbReference>
<feature type="transmembrane region" description="Helical" evidence="9">
    <location>
        <begin position="150"/>
        <end position="170"/>
    </location>
</feature>
<dbReference type="EC" id="2.7.13.3" evidence="2"/>
<evidence type="ECO:0000259" key="10">
    <source>
        <dbReference type="Pfam" id="PF07730"/>
    </source>
</evidence>
<feature type="transmembrane region" description="Helical" evidence="9">
    <location>
        <begin position="30"/>
        <end position="47"/>
    </location>
</feature>
<proteinExistence type="predicted"/>
<dbReference type="Pfam" id="PF07730">
    <property type="entry name" value="HisKA_3"/>
    <property type="match status" value="1"/>
</dbReference>
<comment type="catalytic activity">
    <reaction evidence="1">
        <text>ATP + protein L-histidine = ADP + protein N-phospho-L-histidine.</text>
        <dbReference type="EC" id="2.7.13.3"/>
    </reaction>
</comment>
<feature type="domain" description="Signal transduction histidine kinase subgroup 3 dimerisation and phosphoacceptor" evidence="10">
    <location>
        <begin position="202"/>
        <end position="268"/>
    </location>
</feature>
<evidence type="ECO:0000256" key="5">
    <source>
        <dbReference type="ARBA" id="ARBA00022741"/>
    </source>
</evidence>
<keyword evidence="9" id="KW-0472">Membrane</keyword>
<dbReference type="InterPro" id="IPR011712">
    <property type="entry name" value="Sig_transdc_His_kin_sub3_dim/P"/>
</dbReference>
<dbReference type="CDD" id="cd16917">
    <property type="entry name" value="HATPase_UhpB-NarQ-NarX-like"/>
    <property type="match status" value="1"/>
</dbReference>
<evidence type="ECO:0000256" key="6">
    <source>
        <dbReference type="ARBA" id="ARBA00022777"/>
    </source>
</evidence>
<dbReference type="GO" id="GO:0016020">
    <property type="term" value="C:membrane"/>
    <property type="evidence" value="ECO:0007669"/>
    <property type="project" value="InterPro"/>
</dbReference>
<keyword evidence="12" id="KW-1185">Reference proteome</keyword>
<comment type="caution">
    <text evidence="11">The sequence shown here is derived from an EMBL/GenBank/DDBJ whole genome shotgun (WGS) entry which is preliminary data.</text>
</comment>
<keyword evidence="8" id="KW-0902">Two-component regulatory system</keyword>
<dbReference type="GO" id="GO:0005524">
    <property type="term" value="F:ATP binding"/>
    <property type="evidence" value="ECO:0007669"/>
    <property type="project" value="UniProtKB-KW"/>
</dbReference>
<accession>A0A8J3QU75</accession>
<evidence type="ECO:0000313" key="12">
    <source>
        <dbReference type="Proteomes" id="UP000642748"/>
    </source>
</evidence>
<keyword evidence="9" id="KW-0812">Transmembrane</keyword>
<evidence type="ECO:0000256" key="1">
    <source>
        <dbReference type="ARBA" id="ARBA00000085"/>
    </source>
</evidence>
<keyword evidence="3" id="KW-0597">Phosphoprotein</keyword>
<keyword evidence="5" id="KW-0547">Nucleotide-binding</keyword>
<organism evidence="11 12">
    <name type="scientific">Rugosimonospora africana</name>
    <dbReference type="NCBI Taxonomy" id="556532"/>
    <lineage>
        <taxon>Bacteria</taxon>
        <taxon>Bacillati</taxon>
        <taxon>Actinomycetota</taxon>
        <taxon>Actinomycetes</taxon>
        <taxon>Micromonosporales</taxon>
        <taxon>Micromonosporaceae</taxon>
        <taxon>Rugosimonospora</taxon>
    </lineage>
</organism>
<feature type="transmembrane region" description="Helical" evidence="9">
    <location>
        <begin position="85"/>
        <end position="114"/>
    </location>
</feature>
<dbReference type="GO" id="GO:0000155">
    <property type="term" value="F:phosphorelay sensor kinase activity"/>
    <property type="evidence" value="ECO:0007669"/>
    <property type="project" value="InterPro"/>
</dbReference>